<dbReference type="PANTHER" id="PTHR42773:SF1">
    <property type="entry name" value="METALLO-BETA-LACTAMASE FAMILY PROTEIN"/>
    <property type="match status" value="1"/>
</dbReference>
<organism evidence="2 3">
    <name type="scientific">Coccomyxa subellipsoidea (strain C-169)</name>
    <name type="common">Green microalga</name>
    <dbReference type="NCBI Taxonomy" id="574566"/>
    <lineage>
        <taxon>Eukaryota</taxon>
        <taxon>Viridiplantae</taxon>
        <taxon>Chlorophyta</taxon>
        <taxon>core chlorophytes</taxon>
        <taxon>Trebouxiophyceae</taxon>
        <taxon>Trebouxiophyceae incertae sedis</taxon>
        <taxon>Coccomyxaceae</taxon>
        <taxon>Coccomyxa</taxon>
        <taxon>Coccomyxa subellipsoidea</taxon>
    </lineage>
</organism>
<evidence type="ECO:0000313" key="2">
    <source>
        <dbReference type="EMBL" id="EIE27689.1"/>
    </source>
</evidence>
<dbReference type="PANTHER" id="PTHR42773">
    <property type="entry name" value="METALLO-BETA-LACTAMASE-RELATED"/>
    <property type="match status" value="1"/>
</dbReference>
<dbReference type="Pfam" id="PF13370">
    <property type="entry name" value="Fer4_13"/>
    <property type="match status" value="1"/>
</dbReference>
<name>I0ZAM0_COCSC</name>
<dbReference type="GeneID" id="17045704"/>
<protein>
    <submittedName>
        <fullName evidence="2">Metallo-hydrolase/oxidoreductase</fullName>
    </submittedName>
</protein>
<comment type="caution">
    <text evidence="2">The sequence shown here is derived from an EMBL/GenBank/DDBJ whole genome shotgun (WGS) entry which is preliminary data.</text>
</comment>
<dbReference type="GO" id="GO:0016787">
    <property type="term" value="F:hydrolase activity"/>
    <property type="evidence" value="ECO:0007669"/>
    <property type="project" value="UniProtKB-KW"/>
</dbReference>
<dbReference type="Gene3D" id="3.30.70.20">
    <property type="match status" value="1"/>
</dbReference>
<dbReference type="Gene3D" id="3.60.15.10">
    <property type="entry name" value="Ribonuclease Z/Hydroxyacylglutathione hydrolase-like"/>
    <property type="match status" value="1"/>
</dbReference>
<dbReference type="KEGG" id="csl:COCSUDRAFT_34937"/>
<proteinExistence type="predicted"/>
<evidence type="ECO:0000313" key="3">
    <source>
        <dbReference type="Proteomes" id="UP000007264"/>
    </source>
</evidence>
<dbReference type="eggNOG" id="ENOG502QPS3">
    <property type="taxonomic scope" value="Eukaryota"/>
</dbReference>
<evidence type="ECO:0000259" key="1">
    <source>
        <dbReference type="SMART" id="SM00849"/>
    </source>
</evidence>
<keyword evidence="3" id="KW-1185">Reference proteome</keyword>
<dbReference type="CDD" id="cd07727">
    <property type="entry name" value="YmaE-like_MBL-fold"/>
    <property type="match status" value="1"/>
</dbReference>
<dbReference type="InterPro" id="IPR001279">
    <property type="entry name" value="Metallo-B-lactamas"/>
</dbReference>
<dbReference type="Proteomes" id="UP000007264">
    <property type="component" value="Unassembled WGS sequence"/>
</dbReference>
<feature type="domain" description="Metallo-beta-lactamase" evidence="1">
    <location>
        <begin position="103"/>
        <end position="251"/>
    </location>
</feature>
<reference evidence="2 3" key="1">
    <citation type="journal article" date="2012" name="Genome Biol.">
        <title>The genome of the polar eukaryotic microalga coccomyxa subellipsoidea reveals traits of cold adaptation.</title>
        <authorList>
            <person name="Blanc G."/>
            <person name="Agarkova I."/>
            <person name="Grimwood J."/>
            <person name="Kuo A."/>
            <person name="Brueggeman A."/>
            <person name="Dunigan D."/>
            <person name="Gurnon J."/>
            <person name="Ladunga I."/>
            <person name="Lindquist E."/>
            <person name="Lucas S."/>
            <person name="Pangilinan J."/>
            <person name="Proschold T."/>
            <person name="Salamov A."/>
            <person name="Schmutz J."/>
            <person name="Weeks D."/>
            <person name="Yamada T."/>
            <person name="Claverie J.M."/>
            <person name="Grigoriev I."/>
            <person name="Van Etten J."/>
            <person name="Lomsadze A."/>
            <person name="Borodovsky M."/>
        </authorList>
    </citation>
    <scope>NUCLEOTIDE SEQUENCE [LARGE SCALE GENOMIC DNA]</scope>
    <source>
        <strain evidence="2 3">C-169</strain>
    </source>
</reference>
<dbReference type="Pfam" id="PF00753">
    <property type="entry name" value="Lactamase_B"/>
    <property type="match status" value="1"/>
</dbReference>
<dbReference type="InterPro" id="IPR036866">
    <property type="entry name" value="RibonucZ/Hydroxyglut_hydro"/>
</dbReference>
<dbReference type="STRING" id="574566.I0ZAM0"/>
<gene>
    <name evidence="2" type="ORF">COCSUDRAFT_34937</name>
</gene>
<dbReference type="SUPFAM" id="SSF56281">
    <property type="entry name" value="Metallo-hydrolase/oxidoreductase"/>
    <property type="match status" value="1"/>
</dbReference>
<dbReference type="SMART" id="SM00849">
    <property type="entry name" value="Lactamase_B"/>
    <property type="match status" value="1"/>
</dbReference>
<sequence>MPRPENVQGEFYVDHTCIDCDTCRWIAPDFYGRVGSQSAMTAQPQTDEDRILSFQALLSCPTYSIHSTGDKSELKTAVDRYPEPVKGAEGVYYCGYNSEKSYGGSAWLVVREGGNVMIDSPRFDPKLVKRVKALGGVKYIFLTHRDDVADHDSWAAEFGAERIIHASECNSQQGTECDLEIIHTPGHTFGHCVLLHKPSQALFSGDHLAFSREPPGQLRIFKDYNWYSVPKQVESVRKLLDYDFLYVLPGHGRPRRMRDAAHRLQLIHDLLKHEGAL</sequence>
<dbReference type="OrthoDB" id="17458at2759"/>
<dbReference type="AlphaFoldDB" id="I0ZAM0"/>
<accession>I0ZAM0</accession>
<dbReference type="EMBL" id="AGSI01000001">
    <property type="protein sequence ID" value="EIE27689.1"/>
    <property type="molecule type" value="Genomic_DNA"/>
</dbReference>
<dbReference type="RefSeq" id="XP_005652233.1">
    <property type="nucleotide sequence ID" value="XM_005652176.1"/>
</dbReference>